<feature type="compositionally biased region" description="Basic and acidic residues" evidence="1">
    <location>
        <begin position="17"/>
        <end position="26"/>
    </location>
</feature>
<dbReference type="STRING" id="485913.Krac_9527"/>
<protein>
    <submittedName>
        <fullName evidence="2">Uncharacterized protein</fullName>
    </submittedName>
</protein>
<gene>
    <name evidence="2" type="ORF">Krac_9527</name>
</gene>
<comment type="caution">
    <text evidence="2">The sequence shown here is derived from an EMBL/GenBank/DDBJ whole genome shotgun (WGS) entry which is preliminary data.</text>
</comment>
<evidence type="ECO:0000313" key="3">
    <source>
        <dbReference type="Proteomes" id="UP000004508"/>
    </source>
</evidence>
<keyword evidence="3" id="KW-1185">Reference proteome</keyword>
<reference evidence="2 3" key="1">
    <citation type="journal article" date="2011" name="Stand. Genomic Sci.">
        <title>Non-contiguous finished genome sequence and contextual data of the filamentous soil bacterium Ktedonobacter racemifer type strain (SOSP1-21).</title>
        <authorList>
            <person name="Chang Y.J."/>
            <person name="Land M."/>
            <person name="Hauser L."/>
            <person name="Chertkov O."/>
            <person name="Del Rio T.G."/>
            <person name="Nolan M."/>
            <person name="Copeland A."/>
            <person name="Tice H."/>
            <person name="Cheng J.F."/>
            <person name="Lucas S."/>
            <person name="Han C."/>
            <person name="Goodwin L."/>
            <person name="Pitluck S."/>
            <person name="Ivanova N."/>
            <person name="Ovchinikova G."/>
            <person name="Pati A."/>
            <person name="Chen A."/>
            <person name="Palaniappan K."/>
            <person name="Mavromatis K."/>
            <person name="Liolios K."/>
            <person name="Brettin T."/>
            <person name="Fiebig A."/>
            <person name="Rohde M."/>
            <person name="Abt B."/>
            <person name="Goker M."/>
            <person name="Detter J.C."/>
            <person name="Woyke T."/>
            <person name="Bristow J."/>
            <person name="Eisen J.A."/>
            <person name="Markowitz V."/>
            <person name="Hugenholtz P."/>
            <person name="Kyrpides N.C."/>
            <person name="Klenk H.P."/>
            <person name="Lapidus A."/>
        </authorList>
    </citation>
    <scope>NUCLEOTIDE SEQUENCE [LARGE SCALE GENOMIC DNA]</scope>
    <source>
        <strain evidence="3">DSM 44963</strain>
    </source>
</reference>
<feature type="region of interest" description="Disordered" evidence="1">
    <location>
        <begin position="1"/>
        <end position="29"/>
    </location>
</feature>
<organism evidence="2 3">
    <name type="scientific">Ktedonobacter racemifer DSM 44963</name>
    <dbReference type="NCBI Taxonomy" id="485913"/>
    <lineage>
        <taxon>Bacteria</taxon>
        <taxon>Bacillati</taxon>
        <taxon>Chloroflexota</taxon>
        <taxon>Ktedonobacteria</taxon>
        <taxon>Ktedonobacterales</taxon>
        <taxon>Ktedonobacteraceae</taxon>
        <taxon>Ktedonobacter</taxon>
    </lineage>
</organism>
<dbReference type="InParanoid" id="D6TCL4"/>
<name>D6TCL4_KTERA</name>
<dbReference type="EMBL" id="ADVG01000001">
    <property type="protein sequence ID" value="EFH88128.1"/>
    <property type="molecule type" value="Genomic_DNA"/>
</dbReference>
<proteinExistence type="predicted"/>
<dbReference type="Proteomes" id="UP000004508">
    <property type="component" value="Unassembled WGS sequence"/>
</dbReference>
<sequence length="59" mass="7070">MHSRQSSSKYDMLEPVTNERRPEPGRQKISMKTYDDIAEWYDQWIGTHSMSEDPFFLES</sequence>
<dbReference type="AlphaFoldDB" id="D6TCL4"/>
<evidence type="ECO:0000256" key="1">
    <source>
        <dbReference type="SAM" id="MobiDB-lite"/>
    </source>
</evidence>
<accession>D6TCL4</accession>
<evidence type="ECO:0000313" key="2">
    <source>
        <dbReference type="EMBL" id="EFH88128.1"/>
    </source>
</evidence>